<name>A0ABM8T778_9BURK</name>
<dbReference type="EMBL" id="CAJNBH010000066">
    <property type="protein sequence ID" value="CAE6863909.1"/>
    <property type="molecule type" value="Genomic_DNA"/>
</dbReference>
<sequence length="240" mass="25555">MAVQVSKNNRIRRITQTGMPEMASLTSAAMDLVTAARSPIASHVNQLAWGVAGPIEQTQRPGPYRVSAWVATVQTSPPGHGNVRQDKTSFTIMTKAALNSLMMIAAIGTGFMPVLCYAYALDPQLDCKSSAHAFIAPLLNDQYIDPKPMRVEANSVNAFRTAHGANLTAFGFRVYAVLGYEQDDAMFKQGSGPSNNDSGYGAVVLGPADEVEARVRAAGSDAVVRQVVPLLVTAVFCTGH</sequence>
<reference evidence="2 3" key="1">
    <citation type="submission" date="2021-02" db="EMBL/GenBank/DDBJ databases">
        <authorList>
            <person name="Vanwijnsberghe S."/>
        </authorList>
    </citation>
    <scope>NUCLEOTIDE SEQUENCE [LARGE SCALE GENOMIC DNA]</scope>
    <source>
        <strain evidence="2 3">R-69776</strain>
    </source>
</reference>
<organism evidence="2 3">
    <name type="scientific">Paraburkholderia nemoris</name>
    <dbReference type="NCBI Taxonomy" id="2793076"/>
    <lineage>
        <taxon>Bacteria</taxon>
        <taxon>Pseudomonadati</taxon>
        <taxon>Pseudomonadota</taxon>
        <taxon>Betaproteobacteria</taxon>
        <taxon>Burkholderiales</taxon>
        <taxon>Burkholderiaceae</taxon>
        <taxon>Paraburkholderia</taxon>
    </lineage>
</organism>
<evidence type="ECO:0000313" key="2">
    <source>
        <dbReference type="EMBL" id="CAE6863909.1"/>
    </source>
</evidence>
<dbReference type="RefSeq" id="WP_413231563.1">
    <property type="nucleotide sequence ID" value="NZ_CAJNAW010000058.1"/>
</dbReference>
<gene>
    <name evidence="2" type="ORF">R69776_08153</name>
</gene>
<keyword evidence="1" id="KW-0812">Transmembrane</keyword>
<comment type="caution">
    <text evidence="2">The sequence shown here is derived from an EMBL/GenBank/DDBJ whole genome shotgun (WGS) entry which is preliminary data.</text>
</comment>
<keyword evidence="1" id="KW-1133">Transmembrane helix</keyword>
<feature type="transmembrane region" description="Helical" evidence="1">
    <location>
        <begin position="96"/>
        <end position="120"/>
    </location>
</feature>
<evidence type="ECO:0000256" key="1">
    <source>
        <dbReference type="SAM" id="Phobius"/>
    </source>
</evidence>
<accession>A0ABM8T778</accession>
<evidence type="ECO:0000313" key="3">
    <source>
        <dbReference type="Proteomes" id="UP000673821"/>
    </source>
</evidence>
<protein>
    <submittedName>
        <fullName evidence="2">Uncharacterized protein</fullName>
    </submittedName>
</protein>
<keyword evidence="1" id="KW-0472">Membrane</keyword>
<proteinExistence type="predicted"/>
<dbReference type="Proteomes" id="UP000673821">
    <property type="component" value="Unassembled WGS sequence"/>
</dbReference>
<keyword evidence="3" id="KW-1185">Reference proteome</keyword>